<dbReference type="Proteomes" id="UP000887575">
    <property type="component" value="Unassembled WGS sequence"/>
</dbReference>
<evidence type="ECO:0000313" key="1">
    <source>
        <dbReference type="Proteomes" id="UP000887575"/>
    </source>
</evidence>
<dbReference type="WBParaSite" id="MBELARI_LOCUS1410">
    <property type="protein sequence ID" value="MBELARI_LOCUS1410"/>
    <property type="gene ID" value="MBELARI_LOCUS1410"/>
</dbReference>
<sequence>MAKQSVYRDAIIDLRKRDVLTFKLLNCALCSTPYSKRANEVNTPTQKDMQFGKKMSLVSMMLTTKI</sequence>
<reference evidence="2" key="1">
    <citation type="submission" date="2024-02" db="UniProtKB">
        <authorList>
            <consortium name="WormBaseParasite"/>
        </authorList>
    </citation>
    <scope>IDENTIFICATION</scope>
</reference>
<dbReference type="AlphaFoldDB" id="A0AAF3EJD1"/>
<keyword evidence="1" id="KW-1185">Reference proteome</keyword>
<accession>A0AAF3EJD1</accession>
<evidence type="ECO:0000313" key="2">
    <source>
        <dbReference type="WBParaSite" id="MBELARI_LOCUS1410"/>
    </source>
</evidence>
<name>A0AAF3EJD1_9BILA</name>
<protein>
    <submittedName>
        <fullName evidence="2">Uncharacterized protein</fullName>
    </submittedName>
</protein>
<organism evidence="1 2">
    <name type="scientific">Mesorhabditis belari</name>
    <dbReference type="NCBI Taxonomy" id="2138241"/>
    <lineage>
        <taxon>Eukaryota</taxon>
        <taxon>Metazoa</taxon>
        <taxon>Ecdysozoa</taxon>
        <taxon>Nematoda</taxon>
        <taxon>Chromadorea</taxon>
        <taxon>Rhabditida</taxon>
        <taxon>Rhabditina</taxon>
        <taxon>Rhabditomorpha</taxon>
        <taxon>Rhabditoidea</taxon>
        <taxon>Rhabditidae</taxon>
        <taxon>Mesorhabditinae</taxon>
        <taxon>Mesorhabditis</taxon>
    </lineage>
</organism>
<proteinExistence type="predicted"/>